<dbReference type="EMBL" id="CP036272">
    <property type="protein sequence ID" value="QDT60987.1"/>
    <property type="molecule type" value="Genomic_DNA"/>
</dbReference>
<name>A0A517SXW2_9BACT</name>
<gene>
    <name evidence="1" type="ORF">SV7mr_35170</name>
</gene>
<accession>A0A517SXW2</accession>
<evidence type="ECO:0000313" key="2">
    <source>
        <dbReference type="Proteomes" id="UP000315003"/>
    </source>
</evidence>
<dbReference type="AlphaFoldDB" id="A0A517SXW2"/>
<protein>
    <submittedName>
        <fullName evidence="1">Uncharacterized protein</fullName>
    </submittedName>
</protein>
<reference evidence="1 2" key="1">
    <citation type="submission" date="2019-02" db="EMBL/GenBank/DDBJ databases">
        <title>Deep-cultivation of Planctomycetes and their phenomic and genomic characterization uncovers novel biology.</title>
        <authorList>
            <person name="Wiegand S."/>
            <person name="Jogler M."/>
            <person name="Boedeker C."/>
            <person name="Pinto D."/>
            <person name="Vollmers J."/>
            <person name="Rivas-Marin E."/>
            <person name="Kohn T."/>
            <person name="Peeters S.H."/>
            <person name="Heuer A."/>
            <person name="Rast P."/>
            <person name="Oberbeckmann S."/>
            <person name="Bunk B."/>
            <person name="Jeske O."/>
            <person name="Meyerdierks A."/>
            <person name="Storesund J.E."/>
            <person name="Kallscheuer N."/>
            <person name="Luecker S."/>
            <person name="Lage O.M."/>
            <person name="Pohl T."/>
            <person name="Merkel B.J."/>
            <person name="Hornburger P."/>
            <person name="Mueller R.-W."/>
            <person name="Bruemmer F."/>
            <person name="Labrenz M."/>
            <person name="Spormann A.M."/>
            <person name="Op den Camp H."/>
            <person name="Overmann J."/>
            <person name="Amann R."/>
            <person name="Jetten M.S.M."/>
            <person name="Mascher T."/>
            <person name="Medema M.H."/>
            <person name="Devos D.P."/>
            <person name="Kaster A.-K."/>
            <person name="Ovreas L."/>
            <person name="Rohde M."/>
            <person name="Galperin M.Y."/>
            <person name="Jogler C."/>
        </authorList>
    </citation>
    <scope>NUCLEOTIDE SEQUENCE [LARGE SCALE GENOMIC DNA]</scope>
    <source>
        <strain evidence="1 2">SV_7m_r</strain>
    </source>
</reference>
<dbReference type="Proteomes" id="UP000315003">
    <property type="component" value="Chromosome"/>
</dbReference>
<organism evidence="1 2">
    <name type="scientific">Stieleria bergensis</name>
    <dbReference type="NCBI Taxonomy" id="2528025"/>
    <lineage>
        <taxon>Bacteria</taxon>
        <taxon>Pseudomonadati</taxon>
        <taxon>Planctomycetota</taxon>
        <taxon>Planctomycetia</taxon>
        <taxon>Pirellulales</taxon>
        <taxon>Pirellulaceae</taxon>
        <taxon>Stieleria</taxon>
    </lineage>
</organism>
<sequence>MATGMRFVEIRFLAVFNAGENAGTPALLHPIIAFFEPYLSLLSNGALKDERNRRLEFADGRWQSMPQTDRLPRGLWQTVRVVPGLSIASTLDSWSQAKLTCQR</sequence>
<evidence type="ECO:0000313" key="1">
    <source>
        <dbReference type="EMBL" id="QDT60987.1"/>
    </source>
</evidence>
<keyword evidence="2" id="KW-1185">Reference proteome</keyword>
<proteinExistence type="predicted"/>